<gene>
    <name evidence="1" type="ORF">A3D65_00350</name>
</gene>
<proteinExistence type="predicted"/>
<dbReference type="EMBL" id="MHLL01000062">
    <property type="protein sequence ID" value="OGZ07319.1"/>
    <property type="molecule type" value="Genomic_DNA"/>
</dbReference>
<dbReference type="STRING" id="1798661.A3D65_00350"/>
<dbReference type="Proteomes" id="UP000177996">
    <property type="component" value="Unassembled WGS sequence"/>
</dbReference>
<name>A0A1G2D114_9BACT</name>
<evidence type="ECO:0000313" key="2">
    <source>
        <dbReference type="Proteomes" id="UP000177996"/>
    </source>
</evidence>
<reference evidence="1 2" key="1">
    <citation type="journal article" date="2016" name="Nat. Commun.">
        <title>Thousands of microbial genomes shed light on interconnected biogeochemical processes in an aquifer system.</title>
        <authorList>
            <person name="Anantharaman K."/>
            <person name="Brown C.T."/>
            <person name="Hug L.A."/>
            <person name="Sharon I."/>
            <person name="Castelle C.J."/>
            <person name="Probst A.J."/>
            <person name="Thomas B.C."/>
            <person name="Singh A."/>
            <person name="Wilkins M.J."/>
            <person name="Karaoz U."/>
            <person name="Brodie E.L."/>
            <person name="Williams K.H."/>
            <person name="Hubbard S.S."/>
            <person name="Banfield J.F."/>
        </authorList>
    </citation>
    <scope>NUCLEOTIDE SEQUENCE [LARGE SCALE GENOMIC DNA]</scope>
</reference>
<evidence type="ECO:0008006" key="3">
    <source>
        <dbReference type="Google" id="ProtNLM"/>
    </source>
</evidence>
<evidence type="ECO:0000313" key="1">
    <source>
        <dbReference type="EMBL" id="OGZ07319.1"/>
    </source>
</evidence>
<comment type="caution">
    <text evidence="1">The sequence shown here is derived from an EMBL/GenBank/DDBJ whole genome shotgun (WGS) entry which is preliminary data.</text>
</comment>
<protein>
    <recommendedName>
        <fullName evidence="3">DUF2007 domain-containing protein</fullName>
    </recommendedName>
</protein>
<sequence length="77" mass="9109">MATRVKYFRQRDQMQETQKFLNGRNIKCFVREHKREAAEADSTPSGYDLFVLRDEDVEEARKLLDYEYGSEWGEGVA</sequence>
<accession>A0A1G2D114</accession>
<organism evidence="1 2">
    <name type="scientific">Candidatus Lloydbacteria bacterium RIFCSPHIGHO2_02_FULL_50_13</name>
    <dbReference type="NCBI Taxonomy" id="1798661"/>
    <lineage>
        <taxon>Bacteria</taxon>
        <taxon>Candidatus Lloydiibacteriota</taxon>
    </lineage>
</organism>
<dbReference type="AlphaFoldDB" id="A0A1G2D114"/>